<dbReference type="EMBL" id="AMCI01004142">
    <property type="protein sequence ID" value="EJW98704.1"/>
    <property type="molecule type" value="Genomic_DNA"/>
</dbReference>
<organism evidence="2">
    <name type="scientific">gut metagenome</name>
    <dbReference type="NCBI Taxonomy" id="749906"/>
    <lineage>
        <taxon>unclassified sequences</taxon>
        <taxon>metagenomes</taxon>
        <taxon>organismal metagenomes</taxon>
    </lineage>
</organism>
<comment type="caution">
    <text evidence="2">The sequence shown here is derived from an EMBL/GenBank/DDBJ whole genome shotgun (WGS) entry which is preliminary data.</text>
</comment>
<keyword evidence="1" id="KW-0472">Membrane</keyword>
<reference evidence="2" key="1">
    <citation type="journal article" date="2012" name="PLoS ONE">
        <title>Gene sets for utilization of primary and secondary nutrition supplies in the distal gut of endangered iberian lynx.</title>
        <authorList>
            <person name="Alcaide M."/>
            <person name="Messina E."/>
            <person name="Richter M."/>
            <person name="Bargiela R."/>
            <person name="Peplies J."/>
            <person name="Huws S.A."/>
            <person name="Newbold C.J."/>
            <person name="Golyshin P.N."/>
            <person name="Simon M.A."/>
            <person name="Lopez G."/>
            <person name="Yakimov M.M."/>
            <person name="Ferrer M."/>
        </authorList>
    </citation>
    <scope>NUCLEOTIDE SEQUENCE</scope>
</reference>
<dbReference type="AlphaFoldDB" id="J9GH28"/>
<evidence type="ECO:0000256" key="1">
    <source>
        <dbReference type="SAM" id="Phobius"/>
    </source>
</evidence>
<keyword evidence="1" id="KW-1133">Transmembrane helix</keyword>
<protein>
    <submittedName>
        <fullName evidence="2">Uncharacterized protein</fullName>
    </submittedName>
</protein>
<gene>
    <name evidence="2" type="ORF">EVA_13190</name>
</gene>
<proteinExistence type="predicted"/>
<feature type="transmembrane region" description="Helical" evidence="1">
    <location>
        <begin position="12"/>
        <end position="33"/>
    </location>
</feature>
<evidence type="ECO:0000313" key="2">
    <source>
        <dbReference type="EMBL" id="EJW98704.1"/>
    </source>
</evidence>
<accession>J9GH28</accession>
<sequence>MKLFFCRFPLFLLCPLCLFCFYLFLLFCCNLLFDLLPKKEWKLLHPLSDSIL</sequence>
<keyword evidence="1" id="KW-0812">Transmembrane</keyword>
<name>J9GH28_9ZZZZ</name>